<dbReference type="InterPro" id="IPR054011">
    <property type="entry name" value="C2c1_RuvC-like"/>
</dbReference>
<protein>
    <submittedName>
        <fullName evidence="5">Uncharacterized protein</fullName>
    </submittedName>
</protein>
<name>A0A8J2ZS68_9BACL</name>
<feature type="compositionally biased region" description="Basic and acidic residues" evidence="1">
    <location>
        <begin position="159"/>
        <end position="170"/>
    </location>
</feature>
<evidence type="ECO:0000313" key="6">
    <source>
        <dbReference type="Proteomes" id="UP000656813"/>
    </source>
</evidence>
<reference evidence="5" key="2">
    <citation type="submission" date="2020-09" db="EMBL/GenBank/DDBJ databases">
        <authorList>
            <person name="Sun Q."/>
            <person name="Zhou Y."/>
        </authorList>
    </citation>
    <scope>NUCLEOTIDE SEQUENCE</scope>
    <source>
        <strain evidence="5">CGMCC 1.12777</strain>
    </source>
</reference>
<dbReference type="NCBIfam" id="NF033949">
    <property type="entry name" value="Cas12b"/>
    <property type="match status" value="1"/>
</dbReference>
<organism evidence="5 6">
    <name type="scientific">Pullulanibacillus pueri</name>
    <dbReference type="NCBI Taxonomy" id="1437324"/>
    <lineage>
        <taxon>Bacteria</taxon>
        <taxon>Bacillati</taxon>
        <taxon>Bacillota</taxon>
        <taxon>Bacilli</taxon>
        <taxon>Bacillales</taxon>
        <taxon>Sporolactobacillaceae</taxon>
        <taxon>Pullulanibacillus</taxon>
    </lineage>
</organism>
<dbReference type="EMBL" id="BMFV01000001">
    <property type="protein sequence ID" value="GGH73307.1"/>
    <property type="molecule type" value="Genomic_DNA"/>
</dbReference>
<evidence type="ECO:0000259" key="3">
    <source>
        <dbReference type="Pfam" id="PF22126"/>
    </source>
</evidence>
<dbReference type="InterPro" id="IPR053603">
    <property type="entry name" value="Cas12b_endonuclease"/>
</dbReference>
<comment type="caution">
    <text evidence="5">The sequence shown here is derived from an EMBL/GenBank/DDBJ whole genome shotgun (WGS) entry which is preliminary data.</text>
</comment>
<feature type="compositionally biased region" description="Polar residues" evidence="1">
    <location>
        <begin position="131"/>
        <end position="141"/>
    </location>
</feature>
<dbReference type="RefSeq" id="WP_188494874.1">
    <property type="nucleotide sequence ID" value="NZ_BMFV01000001.1"/>
</dbReference>
<dbReference type="InterPro" id="IPR054010">
    <property type="entry name" value="C2c1_Nuc-II"/>
</dbReference>
<sequence length="1131" mass="132948">MAVRSFKLKIMAGQNEKLRKALWKTHELHNYGVAYYMEWLSLLRQEDLFELNEEITTQDTPSRTKERLQEELWTRVREAQHRNEFTSVVNKQEVLETLRLLYEQLVPSAAGESGEANQICNKYLYPLTDANSQSGKGTASSGRKPRWKNLKGAGDPSWEEEKKKWAEQRQKDPKLQIMNRLDSYGLLPLFPLFTDSEDPFVRDITWLPKSKKQSVRKWDKDMFNQAIERFLSWESWNQKVKTEYEELASKYKSLKATLIQMDSKAFDALGSFEEKRIEELKNITTFHNSTYYLGTRELRGWKVIVDKWIRFSENKTFADYIEVYKDYQRSHSRESGDFEVYNFLSHPENHFIWRNNKEFPFLYAKYSETKLKLMNAKKQATFTLSDPIEHPLWVRFEERSGTNLNKYKMITSDEQKESEKRKVPLTVEVDRFIVPNGEDGYLEEAKYKLQLAPSRQFYNQVLFSKEDEGKGKHQFKYVDEATGMELNGYLGGARIQFDRNYIRRHSNQVAKANVGKIYFNMTLNIVPLQEIGRTGRLQTAVGKALSTYNDDYLKVVNFKPKELTELISQSKKLPLVKGPDSLKVGLRIMSVDLGQRQAAAVSFFEVSDIKPENKLYYPIKDTELFAVHNRSLNLKLAGEKRTTKREKIQNKRDERIRELSRKLTFLRNILNLQLVENVEERKKKVGRWLDREDSTQKELYEENQSKLKNVLYSPQDVWIKTLKEIYSKLEHSIGREIHEWRSTISDDREGVYGISLKNIEEIERSRRLLLSWSNRSTEPGQPKRLEKGKRFAIDQQVHLNDLKDDRIKKMANLLVMTALGYKYRGKHKRWVAERPACQVVLFEDLSEYGFREERSRQENSKLMRWSRREIPRQVALQGELYGLQVGDIGAQFSSRFHAKTGAPGIRCHKLTEMDMQNDWMKKDLIQRGFIKEEQIELIKAGDYIPSKGGEKFATLSRDRSLILTDADINAAQNLQKRFWTRNHGFFRISCYVIQSDDGQILVPKEYTKKRLQELYGSSKGYFIMIDDNKGEVYKWVSRDKLKQKVSLKSKRTSEETEAMNDIFEIAEEISGESITLYRDPSGQMFRSDLWYTGGRYFGTIEGRIKKQLKQRIQGGLKRPIAEDDEEWDLFL</sequence>
<evidence type="ECO:0000313" key="5">
    <source>
        <dbReference type="EMBL" id="GGH73307.1"/>
    </source>
</evidence>
<evidence type="ECO:0000256" key="1">
    <source>
        <dbReference type="SAM" id="MobiDB-lite"/>
    </source>
</evidence>
<evidence type="ECO:0000259" key="2">
    <source>
        <dbReference type="Pfam" id="PF22077"/>
    </source>
</evidence>
<dbReference type="Pfam" id="PF22202">
    <property type="entry name" value="C2c1_helical_1st"/>
    <property type="match status" value="1"/>
</dbReference>
<dbReference type="AlphaFoldDB" id="A0A8J2ZS68"/>
<keyword evidence="6" id="KW-1185">Reference proteome</keyword>
<accession>A0A8J2ZS68</accession>
<dbReference type="Pfam" id="PF22077">
    <property type="entry name" value="C2c1_Nuc-II"/>
    <property type="match status" value="1"/>
</dbReference>
<proteinExistence type="predicted"/>
<feature type="region of interest" description="Disordered" evidence="1">
    <location>
        <begin position="131"/>
        <end position="170"/>
    </location>
</feature>
<dbReference type="Proteomes" id="UP000656813">
    <property type="component" value="Unassembled WGS sequence"/>
</dbReference>
<dbReference type="Pfam" id="PF22126">
    <property type="entry name" value="C2c1_RuvC-like"/>
    <property type="match status" value="1"/>
</dbReference>
<feature type="domain" description="C2c1 CRISPR-Cas endonuclease RuvC-like" evidence="3">
    <location>
        <begin position="803"/>
        <end position="980"/>
    </location>
</feature>
<reference evidence="5" key="1">
    <citation type="journal article" date="2014" name="Int. J. Syst. Evol. Microbiol.">
        <title>Complete genome sequence of Corynebacterium casei LMG S-19264T (=DSM 44701T), isolated from a smear-ripened cheese.</title>
        <authorList>
            <consortium name="US DOE Joint Genome Institute (JGI-PGF)"/>
            <person name="Walter F."/>
            <person name="Albersmeier A."/>
            <person name="Kalinowski J."/>
            <person name="Ruckert C."/>
        </authorList>
    </citation>
    <scope>NUCLEOTIDE SEQUENCE</scope>
    <source>
        <strain evidence="5">CGMCC 1.12777</strain>
    </source>
</reference>
<dbReference type="InterPro" id="IPR054013">
    <property type="entry name" value="C2c1_helical_1st"/>
</dbReference>
<feature type="domain" description="CRISPR-associated endonuclease C2c1 Nuc-II" evidence="2">
    <location>
        <begin position="984"/>
        <end position="1113"/>
    </location>
</feature>
<evidence type="ECO:0000259" key="4">
    <source>
        <dbReference type="Pfam" id="PF22202"/>
    </source>
</evidence>
<gene>
    <name evidence="5" type="ORF">GCM10007096_00420</name>
</gene>
<feature type="domain" description="CRISPR-associated endonuclease C2c1 first helical" evidence="4">
    <location>
        <begin position="143"/>
        <end position="355"/>
    </location>
</feature>